<comment type="caution">
    <text evidence="1">The sequence shown here is derived from an EMBL/GenBank/DDBJ whole genome shotgun (WGS) entry which is preliminary data.</text>
</comment>
<sequence length="210" mass="24285">MLPVVNKVVIVNSESIKNLQEAQQLVEIHHFVSPDTYTIGVVVAYDSQFCMVKGIDPDGKINGLLLINRADIYNIETQSDYLWALNVRIKLAQIEGYYDIWKVDALISKIDLTQINFLWTFLQSAFQQRQVLTIGFTDDAQLDATVTGYIKQLDHEDVQVNYVDDYDLSSLWTLTCRLEQINYLRLSSFQTHEYAALMRTIFNEQVRGEY</sequence>
<evidence type="ECO:0000313" key="1">
    <source>
        <dbReference type="EMBL" id="NKZ24343.1"/>
    </source>
</evidence>
<evidence type="ECO:0000313" key="2">
    <source>
        <dbReference type="Proteomes" id="UP000549765"/>
    </source>
</evidence>
<proteinExistence type="predicted"/>
<dbReference type="Proteomes" id="UP000549765">
    <property type="component" value="Unassembled WGS sequence"/>
</dbReference>
<accession>A0A7X6N267</accession>
<organism evidence="1 2">
    <name type="scientific">Periweissella fabalis</name>
    <dbReference type="NCBI Taxonomy" id="1070421"/>
    <lineage>
        <taxon>Bacteria</taxon>
        <taxon>Bacillati</taxon>
        <taxon>Bacillota</taxon>
        <taxon>Bacilli</taxon>
        <taxon>Lactobacillales</taxon>
        <taxon>Lactobacillaceae</taxon>
        <taxon>Periweissella</taxon>
    </lineage>
</organism>
<name>A0A7X6N267_9LACO</name>
<dbReference type="AlphaFoldDB" id="A0A7X6N267"/>
<protein>
    <submittedName>
        <fullName evidence="1">Uncharacterized protein</fullName>
    </submittedName>
</protein>
<dbReference type="RefSeq" id="WP_168722135.1">
    <property type="nucleotide sequence ID" value="NZ_JAAXPN010000005.1"/>
</dbReference>
<reference evidence="1 2" key="1">
    <citation type="submission" date="2020-04" db="EMBL/GenBank/DDBJ databases">
        <title>MicrobeNet Type strains.</title>
        <authorList>
            <person name="Nicholson A.C."/>
        </authorList>
    </citation>
    <scope>NUCLEOTIDE SEQUENCE [LARGE SCALE GENOMIC DNA]</scope>
    <source>
        <strain evidence="1 2">CCUG 61472</strain>
    </source>
</reference>
<keyword evidence="2" id="KW-1185">Reference proteome</keyword>
<dbReference type="EMBL" id="JAAXPN010000005">
    <property type="protein sequence ID" value="NKZ24343.1"/>
    <property type="molecule type" value="Genomic_DNA"/>
</dbReference>
<gene>
    <name evidence="1" type="ORF">HF964_05950</name>
</gene>